<protein>
    <recommendedName>
        <fullName evidence="4">4Fe-4S ferredoxin-type domain-containing protein</fullName>
    </recommendedName>
</protein>
<dbReference type="PROSITE" id="PS00198">
    <property type="entry name" value="4FE4S_FER_1"/>
    <property type="match status" value="1"/>
</dbReference>
<keyword evidence="1" id="KW-0479">Metal-binding</keyword>
<evidence type="ECO:0000256" key="3">
    <source>
        <dbReference type="ARBA" id="ARBA00023014"/>
    </source>
</evidence>
<dbReference type="GO" id="GO:0051536">
    <property type="term" value="F:iron-sulfur cluster binding"/>
    <property type="evidence" value="ECO:0007669"/>
    <property type="project" value="UniProtKB-KW"/>
</dbReference>
<dbReference type="GO" id="GO:0046872">
    <property type="term" value="F:metal ion binding"/>
    <property type="evidence" value="ECO:0007669"/>
    <property type="project" value="UniProtKB-KW"/>
</dbReference>
<comment type="caution">
    <text evidence="5">The sequence shown here is derived from an EMBL/GenBank/DDBJ whole genome shotgun (WGS) entry which is preliminary data.</text>
</comment>
<keyword evidence="2" id="KW-0408">Iron</keyword>
<name>A0A931CY70_9BACT</name>
<dbReference type="EMBL" id="JACCQK010000061">
    <property type="protein sequence ID" value="MBG0778603.1"/>
    <property type="molecule type" value="Genomic_DNA"/>
</dbReference>
<evidence type="ECO:0000259" key="4">
    <source>
        <dbReference type="PROSITE" id="PS51379"/>
    </source>
</evidence>
<accession>A0A931CY70</accession>
<dbReference type="InterPro" id="IPR017896">
    <property type="entry name" value="4Fe4S_Fe-S-bd"/>
</dbReference>
<evidence type="ECO:0000256" key="2">
    <source>
        <dbReference type="ARBA" id="ARBA00023004"/>
    </source>
</evidence>
<dbReference type="AlphaFoldDB" id="A0A931CY70"/>
<evidence type="ECO:0000313" key="5">
    <source>
        <dbReference type="EMBL" id="MBG0778603.1"/>
    </source>
</evidence>
<organism evidence="5 6">
    <name type="scientific">Desulfotignum balticum</name>
    <dbReference type="NCBI Taxonomy" id="115781"/>
    <lineage>
        <taxon>Bacteria</taxon>
        <taxon>Pseudomonadati</taxon>
        <taxon>Thermodesulfobacteriota</taxon>
        <taxon>Desulfobacteria</taxon>
        <taxon>Desulfobacterales</taxon>
        <taxon>Desulfobacteraceae</taxon>
        <taxon>Desulfotignum</taxon>
    </lineage>
</organism>
<feature type="domain" description="4Fe-4S ferredoxin-type" evidence="4">
    <location>
        <begin position="106"/>
        <end position="127"/>
    </location>
</feature>
<evidence type="ECO:0000256" key="1">
    <source>
        <dbReference type="ARBA" id="ARBA00022723"/>
    </source>
</evidence>
<keyword evidence="3" id="KW-0411">Iron-sulfur</keyword>
<gene>
    <name evidence="5" type="ORF">H0S81_01555</name>
</gene>
<dbReference type="PROSITE" id="PS51379">
    <property type="entry name" value="4FE4S_FER_2"/>
    <property type="match status" value="1"/>
</dbReference>
<reference evidence="5" key="1">
    <citation type="submission" date="2020-07" db="EMBL/GenBank/DDBJ databases">
        <title>Severe corrosion of carbon steel in oil field produced water can be linked to methanogenic archaea containing a special type of NiFe hydrogenase.</title>
        <authorList>
            <person name="Lahme S."/>
            <person name="Mand J."/>
            <person name="Longwell J."/>
            <person name="Smith R."/>
            <person name="Enning D."/>
        </authorList>
    </citation>
    <scope>NUCLEOTIDE SEQUENCE</scope>
    <source>
        <strain evidence="5">MIC098Bin6</strain>
    </source>
</reference>
<proteinExistence type="predicted"/>
<dbReference type="Proteomes" id="UP000706172">
    <property type="component" value="Unassembled WGS sequence"/>
</dbReference>
<dbReference type="InterPro" id="IPR017900">
    <property type="entry name" value="4Fe4S_Fe_S_CS"/>
</dbReference>
<sequence>MKSVNRYPLEKIACDLAQKDPTLKIGILTRDCSRRALNLLYTWDQLNPENIETLTVNCCPSSLTSHGDCFYLKPKTTGEYKKAHGIDYNDSPKDFMADHDSQDRLSRWMYEFQKCIKCYGCRNVCPV</sequence>
<evidence type="ECO:0000313" key="6">
    <source>
        <dbReference type="Proteomes" id="UP000706172"/>
    </source>
</evidence>